<proteinExistence type="predicted"/>
<evidence type="ECO:0000313" key="2">
    <source>
        <dbReference type="Proteomes" id="UP000317650"/>
    </source>
</evidence>
<accession>A0A4S8I1U1</accession>
<protein>
    <submittedName>
        <fullName evidence="1">Uncharacterized protein</fullName>
    </submittedName>
</protein>
<sequence>MDSIIVVKVVMLEESLPHGIEGEVISVYTVKSIFDEIKKTYLVESGAIIGDTIVSGTEVPISMGNALPLSAGGDGTVAAETRSRATTVAVIRSGATVL</sequence>
<comment type="caution">
    <text evidence="1">The sequence shown here is derived from an EMBL/GenBank/DDBJ whole genome shotgun (WGS) entry which is preliminary data.</text>
</comment>
<dbReference type="AlphaFoldDB" id="A0A4S8I1U1"/>
<name>A0A4S8I1U1_MUSBA</name>
<organism evidence="1 2">
    <name type="scientific">Musa balbisiana</name>
    <name type="common">Banana</name>
    <dbReference type="NCBI Taxonomy" id="52838"/>
    <lineage>
        <taxon>Eukaryota</taxon>
        <taxon>Viridiplantae</taxon>
        <taxon>Streptophyta</taxon>
        <taxon>Embryophyta</taxon>
        <taxon>Tracheophyta</taxon>
        <taxon>Spermatophyta</taxon>
        <taxon>Magnoliopsida</taxon>
        <taxon>Liliopsida</taxon>
        <taxon>Zingiberales</taxon>
        <taxon>Musaceae</taxon>
        <taxon>Musa</taxon>
    </lineage>
</organism>
<gene>
    <name evidence="1" type="ORF">C4D60_Mb00t02020</name>
</gene>
<dbReference type="EMBL" id="PYDT01002584">
    <property type="protein sequence ID" value="THU42093.1"/>
    <property type="molecule type" value="Genomic_DNA"/>
</dbReference>
<dbReference type="STRING" id="52838.A0A4S8I1U1"/>
<keyword evidence="2" id="KW-1185">Reference proteome</keyword>
<evidence type="ECO:0000313" key="1">
    <source>
        <dbReference type="EMBL" id="THU42093.1"/>
    </source>
</evidence>
<dbReference type="Proteomes" id="UP000317650">
    <property type="component" value="Unassembled WGS sequence"/>
</dbReference>
<reference evidence="1 2" key="1">
    <citation type="journal article" date="2019" name="Nat. Plants">
        <title>Genome sequencing of Musa balbisiana reveals subgenome evolution and function divergence in polyploid bananas.</title>
        <authorList>
            <person name="Yao X."/>
        </authorList>
    </citation>
    <scope>NUCLEOTIDE SEQUENCE [LARGE SCALE GENOMIC DNA]</scope>
    <source>
        <strain evidence="2">cv. DH-PKW</strain>
        <tissue evidence="1">Leaves</tissue>
    </source>
</reference>